<dbReference type="SUPFAM" id="SSF54913">
    <property type="entry name" value="GlnB-like"/>
    <property type="match status" value="1"/>
</dbReference>
<sequence>MQPQVVQQGLQLSFYCHQRARHNGSLVFEWLLQQARHLGIGGGSVFRATAGFGRHGVLHQEQFFDLADDLPVKVEFLLHEEQAQTLLEAVQSSGVDVLYVRIPVSFAVLGKL</sequence>
<evidence type="ECO:0000313" key="3">
    <source>
        <dbReference type="Proteomes" id="UP000253782"/>
    </source>
</evidence>
<evidence type="ECO:0000313" key="2">
    <source>
        <dbReference type="EMBL" id="RDD81858.1"/>
    </source>
</evidence>
<comment type="similarity">
    <text evidence="1">Belongs to the UPF0166 family.</text>
</comment>
<dbReference type="Proteomes" id="UP000253782">
    <property type="component" value="Unassembled WGS sequence"/>
</dbReference>
<dbReference type="Gene3D" id="3.30.70.120">
    <property type="match status" value="1"/>
</dbReference>
<keyword evidence="3" id="KW-1185">Reference proteome</keyword>
<dbReference type="EMBL" id="QQAH01000009">
    <property type="protein sequence ID" value="RDD81858.1"/>
    <property type="molecule type" value="Genomic_DNA"/>
</dbReference>
<dbReference type="PANTHER" id="PTHR35983:SF1">
    <property type="entry name" value="UPF0166 PROTEIN TM_0021"/>
    <property type="match status" value="1"/>
</dbReference>
<dbReference type="PANTHER" id="PTHR35983">
    <property type="entry name" value="UPF0166 PROTEIN TM_0021"/>
    <property type="match status" value="1"/>
</dbReference>
<dbReference type="Pfam" id="PF02641">
    <property type="entry name" value="DUF190"/>
    <property type="match status" value="1"/>
</dbReference>
<protein>
    <submittedName>
        <fullName evidence="2">DUF190 domain-containing protein</fullName>
    </submittedName>
</protein>
<comment type="caution">
    <text evidence="2">The sequence shown here is derived from an EMBL/GenBank/DDBJ whole genome shotgun (WGS) entry which is preliminary data.</text>
</comment>
<dbReference type="InterPro" id="IPR003793">
    <property type="entry name" value="UPF0166"/>
</dbReference>
<name>A0A369UQ50_9GAMM</name>
<proteinExistence type="inferred from homology"/>
<accession>A0A369UQ50</accession>
<dbReference type="AlphaFoldDB" id="A0A369UQ50"/>
<dbReference type="InterPro" id="IPR011322">
    <property type="entry name" value="N-reg_PII-like_a/b"/>
</dbReference>
<organism evidence="2 3">
    <name type="scientific">Dyella tabacisoli</name>
    <dbReference type="NCBI Taxonomy" id="2282381"/>
    <lineage>
        <taxon>Bacteria</taxon>
        <taxon>Pseudomonadati</taxon>
        <taxon>Pseudomonadota</taxon>
        <taxon>Gammaproteobacteria</taxon>
        <taxon>Lysobacterales</taxon>
        <taxon>Rhodanobacteraceae</taxon>
        <taxon>Dyella</taxon>
    </lineage>
</organism>
<dbReference type="OrthoDB" id="5339790at2"/>
<evidence type="ECO:0000256" key="1">
    <source>
        <dbReference type="ARBA" id="ARBA00010554"/>
    </source>
</evidence>
<gene>
    <name evidence="2" type="ORF">DVJ77_11000</name>
</gene>
<dbReference type="InterPro" id="IPR015867">
    <property type="entry name" value="N-reg_PII/ATP_PRibTrfase_C"/>
</dbReference>
<reference evidence="2 3" key="1">
    <citation type="submission" date="2018-07" db="EMBL/GenBank/DDBJ databases">
        <title>Dyella tabacisoli L4-6T, whole genome shotgun sequence.</title>
        <authorList>
            <person name="Zhou X.-K."/>
            <person name="Li W.-J."/>
            <person name="Duan Y.-Q."/>
        </authorList>
    </citation>
    <scope>NUCLEOTIDE SEQUENCE [LARGE SCALE GENOMIC DNA]</scope>
    <source>
        <strain evidence="2 3">L4-6</strain>
    </source>
</reference>